<evidence type="ECO:0000256" key="8">
    <source>
        <dbReference type="SAM" id="MobiDB-lite"/>
    </source>
</evidence>
<dbReference type="Pfam" id="PF04082">
    <property type="entry name" value="Fungal_trans"/>
    <property type="match status" value="1"/>
</dbReference>
<dbReference type="GO" id="GO:0008270">
    <property type="term" value="F:zinc ion binding"/>
    <property type="evidence" value="ECO:0007669"/>
    <property type="project" value="InterPro"/>
</dbReference>
<evidence type="ECO:0000256" key="6">
    <source>
        <dbReference type="ARBA" id="ARBA00023163"/>
    </source>
</evidence>
<comment type="subcellular location">
    <subcellularLocation>
        <location evidence="1">Nucleus</location>
    </subcellularLocation>
</comment>
<dbReference type="GO" id="GO:0005634">
    <property type="term" value="C:nucleus"/>
    <property type="evidence" value="ECO:0007669"/>
    <property type="project" value="UniProtKB-SubCell"/>
</dbReference>
<feature type="domain" description="Xylanolytic transcriptional activator regulatory" evidence="9">
    <location>
        <begin position="778"/>
        <end position="849"/>
    </location>
</feature>
<dbReference type="Proteomes" id="UP000245956">
    <property type="component" value="Unassembled WGS sequence"/>
</dbReference>
<dbReference type="GO" id="GO:0006351">
    <property type="term" value="P:DNA-templated transcription"/>
    <property type="evidence" value="ECO:0007669"/>
    <property type="project" value="InterPro"/>
</dbReference>
<evidence type="ECO:0000256" key="1">
    <source>
        <dbReference type="ARBA" id="ARBA00004123"/>
    </source>
</evidence>
<dbReference type="SMART" id="SM00906">
    <property type="entry name" value="Fungal_trans"/>
    <property type="match status" value="1"/>
</dbReference>
<evidence type="ECO:0000256" key="2">
    <source>
        <dbReference type="ARBA" id="ARBA00022723"/>
    </source>
</evidence>
<dbReference type="Gene3D" id="4.10.240.10">
    <property type="entry name" value="Zn(2)-C6 fungal-type DNA-binding domain"/>
    <property type="match status" value="1"/>
</dbReference>
<dbReference type="GO" id="GO:0000981">
    <property type="term" value="F:DNA-binding transcription factor activity, RNA polymerase II-specific"/>
    <property type="evidence" value="ECO:0007669"/>
    <property type="project" value="InterPro"/>
</dbReference>
<evidence type="ECO:0000313" key="10">
    <source>
        <dbReference type="EMBL" id="PWI77020.1"/>
    </source>
</evidence>
<sequence length="1189" mass="129894">MAGGPSWNQSGTYEPQCATWARRAETRRYRRADKALNGCCEAIVKWGRVPATCGKDAVAQRAGPAVPPVGRGKEFSLRRRREVSRCTAGPLGTCYRVPVEGAQELPESVGDFYVDLDAPRFAAARRKRSRRAVTPRPKIAVAYAPPDSRLGTLHHPQLRHLPSATSPVRLACNRTANPRPRIADHRPPTPTDDSDDSEQAARPPDPPTCHSALPVTARDAEKLSRPLIPPPSRSWRPEPHRQQTLPGALVVLACTAESLYQLPLPSPPRSSHAPVLRCRRLLLTQRPPPPPAAETPHPSRWTFAIAPSLELRAGASFPPPPPEPPPPLLLLFLLVAMDSRESSSQTPSGPSQPSTGNTPQTTASTSQATAGKTPGSTSSAQNSKRRRGLGVVTPNACTECRKKRAKVSPAFPALASLLPLSLPLSPSLFLSLFCDGQKPCGRCKLQKDVECVYEIPVRQSKENLRTEIESLRHRQRSSDAVFSALVRPDLWEDVLKRLRGGQSIDRISEWLGGVLPSGGGPLPVLSRLGDHDLSGAGPSSASLFAGSSMSGPTLPPLRLGMDNLSPIGAQLPTVRNESVVGGSWHFSPHGAVGSSRGSSHPDVMNWAPDVRRPPQSRVGSWAAESMDTDHMSDSMPRYRGLEQILSPLSGDTGRSAETWTSITNDINLVHHLLALYFCWEYPTFASLSKEHFLRDFRDARHRYCSPILVNALLALGCRFSRQPMTRANPNDPYSSGDHFFKESQRLFYQETDHHSLTTIQALGIMSIREASCGRDSESWYYAGQSIRLAIEMGLHRIHDEGDEDELAVQSATFWGAFALDHAWSLATGSLPQCSCFPHLPPKPAIIMDIEASLWVPYTDDGAPLQRSCEQPSNVRSVYKCFCELSELVHESLYILHSPGKPLTARDLLSIYTQYLNWYDRIPEVLRLGHNFTPAVLFAHMYYHFAILLLFRPLIKLRIIGSKVLPRDVCSQAADAIQGLLTSYSQLYTLQRTPSFVPYFVLTSSIMHLAIGAASAQAGEGKGAPGGLDDRGGRSPDESMKAAAKIDPHVSEALKQGIADLTEMAPCHHFAEQALNILRYLAKKWNIDVEINTGGVNLNPEEYDRLVRPYTSSLNFFAPNVGREDFICDWGTGKVVVEGGGGGGGGATAGAGVERTAESMANPLFWPFPMQGRPVLPTGKDIEEAGFAVL</sequence>
<reference evidence="10 11" key="1">
    <citation type="journal article" date="2016" name="Front. Microbiol.">
        <title>Genome and transcriptome sequences reveal the specific parasitism of the nematophagous Purpureocillium lilacinum 36-1.</title>
        <authorList>
            <person name="Xie J."/>
            <person name="Li S."/>
            <person name="Mo C."/>
            <person name="Xiao X."/>
            <person name="Peng D."/>
            <person name="Wang G."/>
            <person name="Xiao Y."/>
        </authorList>
    </citation>
    <scope>NUCLEOTIDE SEQUENCE [LARGE SCALE GENOMIC DNA]</scope>
    <source>
        <strain evidence="10 11">36-1</strain>
    </source>
</reference>
<keyword evidence="2" id="KW-0479">Metal-binding</keyword>
<dbReference type="PANTHER" id="PTHR31313:SF4">
    <property type="entry name" value="CONIDIAL DEVELOPMENT PROTEIN FLUFFY"/>
    <property type="match status" value="1"/>
</dbReference>
<comment type="caution">
    <text evidence="10">The sequence shown here is derived from an EMBL/GenBank/DDBJ whole genome shotgun (WGS) entry which is preliminary data.</text>
</comment>
<dbReference type="CDD" id="cd00067">
    <property type="entry name" value="GAL4"/>
    <property type="match status" value="1"/>
</dbReference>
<keyword evidence="5" id="KW-0238">DNA-binding</keyword>
<name>A0A2U3ER90_PURLI</name>
<feature type="compositionally biased region" description="Low complexity" evidence="8">
    <location>
        <begin position="342"/>
        <end position="370"/>
    </location>
</feature>
<dbReference type="CDD" id="cd12148">
    <property type="entry name" value="fungal_TF_MHR"/>
    <property type="match status" value="1"/>
</dbReference>
<evidence type="ECO:0000256" key="3">
    <source>
        <dbReference type="ARBA" id="ARBA00022833"/>
    </source>
</evidence>
<dbReference type="InterPro" id="IPR007219">
    <property type="entry name" value="XnlR_reg_dom"/>
</dbReference>
<keyword evidence="4" id="KW-0805">Transcription regulation</keyword>
<feature type="compositionally biased region" description="Basic and acidic residues" evidence="8">
    <location>
        <begin position="1027"/>
        <end position="1040"/>
    </location>
</feature>
<dbReference type="InterPro" id="IPR051615">
    <property type="entry name" value="Transcr_Regulatory_Elem"/>
</dbReference>
<evidence type="ECO:0000256" key="5">
    <source>
        <dbReference type="ARBA" id="ARBA00023125"/>
    </source>
</evidence>
<accession>A0A2U3ER90</accession>
<evidence type="ECO:0000256" key="4">
    <source>
        <dbReference type="ARBA" id="ARBA00023015"/>
    </source>
</evidence>
<keyword evidence="6" id="KW-0804">Transcription</keyword>
<organism evidence="10 11">
    <name type="scientific">Purpureocillium lilacinum</name>
    <name type="common">Paecilomyces lilacinus</name>
    <dbReference type="NCBI Taxonomy" id="33203"/>
    <lineage>
        <taxon>Eukaryota</taxon>
        <taxon>Fungi</taxon>
        <taxon>Dikarya</taxon>
        <taxon>Ascomycota</taxon>
        <taxon>Pezizomycotina</taxon>
        <taxon>Sordariomycetes</taxon>
        <taxon>Hypocreomycetidae</taxon>
        <taxon>Hypocreales</taxon>
        <taxon>Ophiocordycipitaceae</taxon>
        <taxon>Purpureocillium</taxon>
    </lineage>
</organism>
<evidence type="ECO:0000259" key="9">
    <source>
        <dbReference type="SMART" id="SM00906"/>
    </source>
</evidence>
<feature type="region of interest" description="Disordered" evidence="8">
    <location>
        <begin position="161"/>
        <end position="242"/>
    </location>
</feature>
<dbReference type="InterPro" id="IPR036864">
    <property type="entry name" value="Zn2-C6_fun-type_DNA-bd_sf"/>
</dbReference>
<evidence type="ECO:0000256" key="7">
    <source>
        <dbReference type="ARBA" id="ARBA00023242"/>
    </source>
</evidence>
<dbReference type="PANTHER" id="PTHR31313">
    <property type="entry name" value="TY1 ENHANCER ACTIVATOR"/>
    <property type="match status" value="1"/>
</dbReference>
<protein>
    <submittedName>
        <fullName evidence="10">Transcription factor</fullName>
    </submittedName>
</protein>
<dbReference type="InterPro" id="IPR001138">
    <property type="entry name" value="Zn2Cys6_DnaBD"/>
</dbReference>
<keyword evidence="3" id="KW-0862">Zinc</keyword>
<feature type="region of interest" description="Disordered" evidence="8">
    <location>
        <begin position="1017"/>
        <end position="1040"/>
    </location>
</feature>
<dbReference type="AlphaFoldDB" id="A0A2U3ER90"/>
<dbReference type="EMBL" id="LCWV01000001">
    <property type="protein sequence ID" value="PWI77020.1"/>
    <property type="molecule type" value="Genomic_DNA"/>
</dbReference>
<gene>
    <name evidence="10" type="ORF">PCL_04214</name>
</gene>
<evidence type="ECO:0000313" key="11">
    <source>
        <dbReference type="Proteomes" id="UP000245956"/>
    </source>
</evidence>
<feature type="region of interest" description="Disordered" evidence="8">
    <location>
        <begin position="340"/>
        <end position="390"/>
    </location>
</feature>
<dbReference type="GO" id="GO:0003677">
    <property type="term" value="F:DNA binding"/>
    <property type="evidence" value="ECO:0007669"/>
    <property type="project" value="UniProtKB-KW"/>
</dbReference>
<proteinExistence type="predicted"/>
<keyword evidence="7" id="KW-0539">Nucleus</keyword>